<evidence type="ECO:0000256" key="4">
    <source>
        <dbReference type="ARBA" id="ARBA00023306"/>
    </source>
</evidence>
<name>A0A109XYQ7_ALCXX</name>
<reference evidence="7" key="1">
    <citation type="submission" date="2015-12" db="EMBL/GenBank/DDBJ databases">
        <title>FDA dAtabase for Regulatory Grade micrObial Sequences (FDA-ARGOS): Supporting development and validation of Infectious Disease Dx tests.</title>
        <authorList>
            <person name="Case J."/>
            <person name="Tallon L."/>
            <person name="Sadzewicz L."/>
            <person name="Sengamalay N."/>
            <person name="Ott S."/>
            <person name="Godinez A."/>
            <person name="Nagaraj S."/>
            <person name="Nadendla S."/>
            <person name="Sichtig H."/>
        </authorList>
    </citation>
    <scope>NUCLEOTIDE SEQUENCE [LARGE SCALE GENOMIC DNA]</scope>
    <source>
        <strain evidence="7">FDAARGOS_147</strain>
    </source>
</reference>
<dbReference type="GO" id="GO:0000917">
    <property type="term" value="P:division septum assembly"/>
    <property type="evidence" value="ECO:0007669"/>
    <property type="project" value="UniProtKB-KW"/>
</dbReference>
<evidence type="ECO:0000256" key="3">
    <source>
        <dbReference type="ARBA" id="ARBA00023210"/>
    </source>
</evidence>
<dbReference type="NCBIfam" id="NF003656">
    <property type="entry name" value="PRK05287.1-4"/>
    <property type="match status" value="1"/>
</dbReference>
<keyword evidence="3 5" id="KW-0717">Septation</keyword>
<comment type="subcellular location">
    <subcellularLocation>
        <location evidence="5">Cytoplasm</location>
    </subcellularLocation>
    <text evidence="5">Localizes to mid-cell in an FtsZ-dependent manner.</text>
</comment>
<dbReference type="GO" id="GO:0005737">
    <property type="term" value="C:cytoplasm"/>
    <property type="evidence" value="ECO:0007669"/>
    <property type="project" value="UniProtKB-SubCell"/>
</dbReference>
<comment type="similarity">
    <text evidence="5">Belongs to the ZapD family.</text>
</comment>
<dbReference type="InterPro" id="IPR036268">
    <property type="entry name" value="ZapD_sf"/>
</dbReference>
<dbReference type="Proteomes" id="UP000060602">
    <property type="component" value="Chromosome"/>
</dbReference>
<proteinExistence type="inferred from homology"/>
<comment type="subunit">
    <text evidence="5">Interacts with FtsZ.</text>
</comment>
<keyword evidence="2 5" id="KW-0132">Cell division</keyword>
<dbReference type="Gene3D" id="1.10.3900.10">
    <property type="entry name" value="YacF-like"/>
    <property type="match status" value="1"/>
</dbReference>
<dbReference type="SUPFAM" id="SSF160950">
    <property type="entry name" value="YacF-like"/>
    <property type="match status" value="1"/>
</dbReference>
<dbReference type="GO" id="GO:0032153">
    <property type="term" value="C:cell division site"/>
    <property type="evidence" value="ECO:0007669"/>
    <property type="project" value="TreeGrafter"/>
</dbReference>
<evidence type="ECO:0000256" key="2">
    <source>
        <dbReference type="ARBA" id="ARBA00022618"/>
    </source>
</evidence>
<evidence type="ECO:0000313" key="6">
    <source>
        <dbReference type="EMBL" id="AMG40280.2"/>
    </source>
</evidence>
<dbReference type="Gene3D" id="2.60.440.10">
    <property type="entry name" value="YacF-like domains"/>
    <property type="match status" value="1"/>
</dbReference>
<accession>A0A109XYQ7</accession>
<keyword evidence="4 5" id="KW-0131">Cell cycle</keyword>
<sequence>MGLFTSVIVYEYPFNERIRAYLRLEYLFDRLFFFAREGDSRQHQVAVTSLFDLLDVCERTDVKGSVLQDLERQRVALVGLRDHPGVAQDALEGMLRELEKVASALAAPGKTGQSLRENEWLTSLRGRLAVPGGATQVDMPSYYAWQHKSEAARCADLQAWLAPFTALNDGLTLALRLLRESGRKTDIVAEQGAYQEMLGGKQFQLLRVWVDPEQGVFPEISANKYMIWIRFSTQDGEFKPQQVARSIPFQITLCNS</sequence>
<dbReference type="HAMAP" id="MF_01092">
    <property type="entry name" value="ZapD"/>
    <property type="match status" value="1"/>
</dbReference>
<dbReference type="GO" id="GO:0043093">
    <property type="term" value="P:FtsZ-dependent cytokinesis"/>
    <property type="evidence" value="ECO:0007669"/>
    <property type="project" value="UniProtKB-UniRule"/>
</dbReference>
<organism evidence="6 7">
    <name type="scientific">Alcaligenes xylosoxydans xylosoxydans</name>
    <name type="common">Achromobacter xylosoxidans</name>
    <dbReference type="NCBI Taxonomy" id="85698"/>
    <lineage>
        <taxon>Bacteria</taxon>
        <taxon>Pseudomonadati</taxon>
        <taxon>Pseudomonadota</taxon>
        <taxon>Betaproteobacteria</taxon>
        <taxon>Burkholderiales</taxon>
        <taxon>Alcaligenaceae</taxon>
        <taxon>Achromobacter</taxon>
    </lineage>
</organism>
<evidence type="ECO:0000313" key="7">
    <source>
        <dbReference type="Proteomes" id="UP000060602"/>
    </source>
</evidence>
<dbReference type="PANTHER" id="PTHR39455">
    <property type="entry name" value="CELL DIVISION PROTEIN ZAPD"/>
    <property type="match status" value="1"/>
</dbReference>
<keyword evidence="1 5" id="KW-0963">Cytoplasm</keyword>
<dbReference type="InterPro" id="IPR009777">
    <property type="entry name" value="ZapD"/>
</dbReference>
<dbReference type="InterPro" id="IPR027462">
    <property type="entry name" value="ZapD_C"/>
</dbReference>
<comment type="function">
    <text evidence="5">Cell division factor that enhances FtsZ-ring assembly. Directly interacts with FtsZ and promotes bundling of FtsZ protofilaments, with a reduction in FtsZ GTPase activity.</text>
</comment>
<evidence type="ECO:0000256" key="1">
    <source>
        <dbReference type="ARBA" id="ARBA00022490"/>
    </source>
</evidence>
<gene>
    <name evidence="5" type="primary">zapD</name>
    <name evidence="6" type="ORF">AL504_16015</name>
</gene>
<evidence type="ECO:0000256" key="5">
    <source>
        <dbReference type="HAMAP-Rule" id="MF_01092"/>
    </source>
</evidence>
<protein>
    <recommendedName>
        <fullName evidence="5">Cell division protein ZapD</fullName>
    </recommendedName>
    <alternativeName>
        <fullName evidence="5">Z ring-associated protein D</fullName>
    </alternativeName>
</protein>
<dbReference type="Pfam" id="PF07072">
    <property type="entry name" value="ZapD"/>
    <property type="match status" value="1"/>
</dbReference>
<dbReference type="PANTHER" id="PTHR39455:SF1">
    <property type="entry name" value="CELL DIVISION PROTEIN ZAPD"/>
    <property type="match status" value="1"/>
</dbReference>
<dbReference type="AlphaFoldDB" id="A0A109XYQ7"/>
<dbReference type="EMBL" id="CP014060">
    <property type="protein sequence ID" value="AMG40280.2"/>
    <property type="molecule type" value="Genomic_DNA"/>
</dbReference>